<protein>
    <submittedName>
        <fullName evidence="2">Uncharacterized protein</fullName>
    </submittedName>
</protein>
<dbReference type="EMBL" id="UINC01137468">
    <property type="protein sequence ID" value="SVD22825.1"/>
    <property type="molecule type" value="Genomic_DNA"/>
</dbReference>
<reference evidence="2" key="1">
    <citation type="submission" date="2018-05" db="EMBL/GenBank/DDBJ databases">
        <authorList>
            <person name="Lanie J.A."/>
            <person name="Ng W.-L."/>
            <person name="Kazmierczak K.M."/>
            <person name="Andrzejewski T.M."/>
            <person name="Davidsen T.M."/>
            <person name="Wayne K.J."/>
            <person name="Tettelin H."/>
            <person name="Glass J.I."/>
            <person name="Rusch D."/>
            <person name="Podicherti R."/>
            <person name="Tsui H.-C.T."/>
            <person name="Winkler M.E."/>
        </authorList>
    </citation>
    <scope>NUCLEOTIDE SEQUENCE</scope>
</reference>
<evidence type="ECO:0000313" key="2">
    <source>
        <dbReference type="EMBL" id="SVD22825.1"/>
    </source>
</evidence>
<gene>
    <name evidence="2" type="ORF">METZ01_LOCUS375679</name>
</gene>
<organism evidence="2">
    <name type="scientific">marine metagenome</name>
    <dbReference type="NCBI Taxonomy" id="408172"/>
    <lineage>
        <taxon>unclassified sequences</taxon>
        <taxon>metagenomes</taxon>
        <taxon>ecological metagenomes</taxon>
    </lineage>
</organism>
<evidence type="ECO:0000256" key="1">
    <source>
        <dbReference type="SAM" id="MobiDB-lite"/>
    </source>
</evidence>
<feature type="non-terminal residue" evidence="2">
    <location>
        <position position="63"/>
    </location>
</feature>
<dbReference type="AlphaFoldDB" id="A0A382TM04"/>
<proteinExistence type="predicted"/>
<sequence>MTVMGIAMTARSNLNTNMSVEYSRSEHVFFAAEAGIEHARRYLENESSQNRYSANTNGPINSE</sequence>
<feature type="region of interest" description="Disordered" evidence="1">
    <location>
        <begin position="43"/>
        <end position="63"/>
    </location>
</feature>
<accession>A0A382TM04</accession>
<name>A0A382TM04_9ZZZZ</name>
<feature type="compositionally biased region" description="Polar residues" evidence="1">
    <location>
        <begin position="45"/>
        <end position="63"/>
    </location>
</feature>